<accession>A0A7R8UF81</accession>
<name>A0A7R8UF81_HERIL</name>
<dbReference type="OMA" id="QLGPAQW"/>
<dbReference type="Proteomes" id="UP000594454">
    <property type="component" value="Chromosome 1"/>
</dbReference>
<keyword evidence="3" id="KW-1185">Reference proteome</keyword>
<dbReference type="Gene3D" id="1.10.8.20">
    <property type="entry name" value="N-terminal domain of phosphatidylinositol transfer protein sec14p"/>
    <property type="match status" value="1"/>
</dbReference>
<dbReference type="SUPFAM" id="SSF46938">
    <property type="entry name" value="CRAL/TRIO N-terminal domain"/>
    <property type="match status" value="1"/>
</dbReference>
<dbReference type="InterPro" id="IPR036273">
    <property type="entry name" value="CRAL/TRIO_N_dom_sf"/>
</dbReference>
<organism evidence="2 3">
    <name type="scientific">Hermetia illucens</name>
    <name type="common">Black soldier fly</name>
    <dbReference type="NCBI Taxonomy" id="343691"/>
    <lineage>
        <taxon>Eukaryota</taxon>
        <taxon>Metazoa</taxon>
        <taxon>Ecdysozoa</taxon>
        <taxon>Arthropoda</taxon>
        <taxon>Hexapoda</taxon>
        <taxon>Insecta</taxon>
        <taxon>Pterygota</taxon>
        <taxon>Neoptera</taxon>
        <taxon>Endopterygota</taxon>
        <taxon>Diptera</taxon>
        <taxon>Brachycera</taxon>
        <taxon>Stratiomyomorpha</taxon>
        <taxon>Stratiomyidae</taxon>
        <taxon>Hermetiinae</taxon>
        <taxon>Hermetia</taxon>
    </lineage>
</organism>
<dbReference type="PRINTS" id="PR00180">
    <property type="entry name" value="CRETINALDHBP"/>
</dbReference>
<dbReference type="Pfam" id="PF00650">
    <property type="entry name" value="CRAL_TRIO"/>
    <property type="match status" value="1"/>
</dbReference>
<reference evidence="2 3" key="1">
    <citation type="submission" date="2020-11" db="EMBL/GenBank/DDBJ databases">
        <authorList>
            <person name="Wallbank WR R."/>
            <person name="Pardo Diaz C."/>
            <person name="Kozak K."/>
            <person name="Martin S."/>
            <person name="Jiggins C."/>
            <person name="Moest M."/>
            <person name="Warren A I."/>
            <person name="Generalovic N T."/>
            <person name="Byers J.R.P. K."/>
            <person name="Montejo-Kovacevich G."/>
            <person name="Yen C E."/>
        </authorList>
    </citation>
    <scope>NUCLEOTIDE SEQUENCE [LARGE SCALE GENOMIC DNA]</scope>
</reference>
<dbReference type="OrthoDB" id="75724at2759"/>
<dbReference type="CDD" id="cd00170">
    <property type="entry name" value="SEC14"/>
    <property type="match status" value="1"/>
</dbReference>
<evidence type="ECO:0000313" key="3">
    <source>
        <dbReference type="Proteomes" id="UP000594454"/>
    </source>
</evidence>
<dbReference type="AlphaFoldDB" id="A0A7R8UF81"/>
<dbReference type="Gene3D" id="3.40.525.10">
    <property type="entry name" value="CRAL-TRIO lipid binding domain"/>
    <property type="match status" value="1"/>
</dbReference>
<dbReference type="EMBL" id="LR899009">
    <property type="protein sequence ID" value="CAD7079712.1"/>
    <property type="molecule type" value="Genomic_DNA"/>
</dbReference>
<dbReference type="SMART" id="SM00516">
    <property type="entry name" value="SEC14"/>
    <property type="match status" value="1"/>
</dbReference>
<dbReference type="PANTHER" id="PTHR10174">
    <property type="entry name" value="ALPHA-TOCOPHEROL TRANSFER PROTEIN-RELATED"/>
    <property type="match status" value="1"/>
</dbReference>
<dbReference type="InterPro" id="IPR001251">
    <property type="entry name" value="CRAL-TRIO_dom"/>
</dbReference>
<dbReference type="Gene3D" id="1.20.5.1200">
    <property type="entry name" value="Alpha-tocopherol transfer"/>
    <property type="match status" value="1"/>
</dbReference>
<gene>
    <name evidence="2" type="ORF">HERILL_LOCUS2915</name>
</gene>
<evidence type="ECO:0000313" key="2">
    <source>
        <dbReference type="EMBL" id="CAD7079712.1"/>
    </source>
</evidence>
<dbReference type="GO" id="GO:1902936">
    <property type="term" value="F:phosphatidylinositol bisphosphate binding"/>
    <property type="evidence" value="ECO:0007669"/>
    <property type="project" value="TreeGrafter"/>
</dbReference>
<dbReference type="FunCoup" id="A0A7R8UF81">
    <property type="interactions" value="389"/>
</dbReference>
<sequence>MAEERFHLRTNYLAPETVELARQELRETPEVKEKALVELRDLLHAATDLHYRDDDEFLTIFLRACHWYPQSALEKMRTVAEFRKANKNLVWHLMPQDEEVAFTQHNTVNILANCDQKGRRVLVMNVGGTWDTKAVSSDSLFKILYMIHIGAQLEPETQVRGAVVVMDFDGLSMSQVKALSPSFSKLLLTFIQDGMPIRLKEIHIVKQPFIFKMVWSLFKPFIREKLNKRIFFHGSDMKSLHKYLSPDVLPVEYGGKLPKIDYSGKDWYPQILDHQKFVEDWGEFGFAKQ</sequence>
<proteinExistence type="predicted"/>
<dbReference type="PANTHER" id="PTHR10174:SF212">
    <property type="entry name" value="MIP26555P1"/>
    <property type="match status" value="1"/>
</dbReference>
<dbReference type="InterPro" id="IPR011074">
    <property type="entry name" value="CRAL/TRIO_N_dom"/>
</dbReference>
<dbReference type="GO" id="GO:0016020">
    <property type="term" value="C:membrane"/>
    <property type="evidence" value="ECO:0007669"/>
    <property type="project" value="TreeGrafter"/>
</dbReference>
<dbReference type="SUPFAM" id="SSF52087">
    <property type="entry name" value="CRAL/TRIO domain"/>
    <property type="match status" value="1"/>
</dbReference>
<dbReference type="InterPro" id="IPR036865">
    <property type="entry name" value="CRAL-TRIO_dom_sf"/>
</dbReference>
<dbReference type="PROSITE" id="PS50191">
    <property type="entry name" value="CRAL_TRIO"/>
    <property type="match status" value="1"/>
</dbReference>
<protein>
    <recommendedName>
        <fullName evidence="1">CRAL-TRIO domain-containing protein</fullName>
    </recommendedName>
</protein>
<dbReference type="SMART" id="SM01100">
    <property type="entry name" value="CRAL_TRIO_N"/>
    <property type="match status" value="1"/>
</dbReference>
<evidence type="ECO:0000259" key="1">
    <source>
        <dbReference type="PROSITE" id="PS50191"/>
    </source>
</evidence>
<feature type="domain" description="CRAL-TRIO" evidence="1">
    <location>
        <begin position="98"/>
        <end position="261"/>
    </location>
</feature>
<dbReference type="InParanoid" id="A0A7R8UF81"/>